<dbReference type="CDD" id="cd18791">
    <property type="entry name" value="SF2_C_RHA"/>
    <property type="match status" value="1"/>
</dbReference>
<reference evidence="10" key="2">
    <citation type="journal article" date="2021" name="Genome Biol. Evol.">
        <title>Developing a high-quality reference genome for a parasitic bivalve with doubly uniparental inheritance (Bivalvia: Unionida).</title>
        <authorList>
            <person name="Smith C.H."/>
        </authorList>
    </citation>
    <scope>NUCLEOTIDE SEQUENCE</scope>
    <source>
        <strain evidence="10">CHS0354</strain>
        <tissue evidence="10">Mantle</tissue>
    </source>
</reference>
<accession>A0AAE0VMT6</accession>
<evidence type="ECO:0000259" key="8">
    <source>
        <dbReference type="PROSITE" id="PS51192"/>
    </source>
</evidence>
<dbReference type="GO" id="GO:0003724">
    <property type="term" value="F:RNA helicase activity"/>
    <property type="evidence" value="ECO:0007669"/>
    <property type="project" value="UniProtKB-EC"/>
</dbReference>
<evidence type="ECO:0000256" key="6">
    <source>
        <dbReference type="ARBA" id="ARBA00022840"/>
    </source>
</evidence>
<dbReference type="Gene3D" id="3.40.50.300">
    <property type="entry name" value="P-loop containing nucleotide triphosphate hydrolases"/>
    <property type="match status" value="2"/>
</dbReference>
<dbReference type="SUPFAM" id="SSF52540">
    <property type="entry name" value="P-loop containing nucleoside triphosphate hydrolases"/>
    <property type="match status" value="1"/>
</dbReference>
<dbReference type="EC" id="3.6.4.13" evidence="2"/>
<dbReference type="GO" id="GO:0003678">
    <property type="term" value="F:DNA helicase activity"/>
    <property type="evidence" value="ECO:0007669"/>
    <property type="project" value="TreeGrafter"/>
</dbReference>
<comment type="similarity">
    <text evidence="1">Belongs to the DEAD box helicase family. DEAH subfamily.</text>
</comment>
<dbReference type="InterPro" id="IPR014001">
    <property type="entry name" value="Helicase_ATP-bd"/>
</dbReference>
<reference evidence="10" key="3">
    <citation type="submission" date="2023-05" db="EMBL/GenBank/DDBJ databases">
        <authorList>
            <person name="Smith C.H."/>
        </authorList>
    </citation>
    <scope>NUCLEOTIDE SEQUENCE</scope>
    <source>
        <strain evidence="10">CHS0354</strain>
        <tissue evidence="10">Mantle</tissue>
    </source>
</reference>
<dbReference type="Proteomes" id="UP001195483">
    <property type="component" value="Unassembled WGS sequence"/>
</dbReference>
<dbReference type="FunFam" id="3.40.50.300:FF:000284">
    <property type="entry name" value="probable ATP-dependent RNA helicase YTHDC2"/>
    <property type="match status" value="1"/>
</dbReference>
<keyword evidence="11" id="KW-1185">Reference proteome</keyword>
<gene>
    <name evidence="10" type="ORF">CHS0354_025545</name>
</gene>
<sequence length="852" mass="97181">MYRRGKRGGRWGGSNYESDGDSDDQNLPPELKWKQIGISNAKRKERAERQMVSLEWAQEEDIQRLLQNIKSSEECPPQAENSGASLTDGWYENNDQKGPLGDKLEVPESFHQSSSQCFLDQNVSRHPSEEKRPVTAGSSIAQLSASSLDRLTMDGEVGEQDGMTVNEFPILKERFNFIKEETDFVTKMEEEEKLRNKLRVDSALDRLLQDELIKKEGDPKYQQMQIIRRSLPSYERKDAILDAIRNNQCVVISGETGCGKTTQVPQFILDDHIQRGVGSHCRVLCTQPRRISAVSVAERVAVERAEECGISSGYMIRLECKVSRPQGSILFCTTGILLKFLESDPLLDRASHIILDEIHERDLHSDFLMIILKDLLPKRPDLKLILMSATLNADSFSQYFYKCPILNISGFTFPVEEYLLEDVVEMLSYKSEHYSRTKSQSVMKESGKHCDELNEIEEDLWLFDSWLKTKSLSVMEESGKHCHQLNSIEEKQRIFDAWLKDLKGKFSPATIEALCNMNFDVINLDLIQALIKYIVLKKGDGAILVFVPGLEDITQLYKMLMLEIMLNFNSVSYLLVIIIPSKMLQWITSFSENFIIIPLHSLMPTFNQKEVFERPPSGVRKIVIATSIAETSITIDDVVYVIDCGKIKVKDFKPEHNLASLKPQWVSKANAKQRRGRAGRTHLYHHIHRARQHSMKHSFICCTDWASEGKELGWLFPPPYILCGVGSSISSRGHSCSCCHVLQGPGIKAVLMLQHGVQKMEKGKHPYPKHLRKGKRHSYPPLESAVRDSMFAPCLRMMFCVSHQSWWSLRCVTVQTEVMPPLIHSTVPFHSSSQMEELWSFDRVINEGCSAF</sequence>
<evidence type="ECO:0000259" key="9">
    <source>
        <dbReference type="PROSITE" id="PS51194"/>
    </source>
</evidence>
<feature type="region of interest" description="Disordered" evidence="7">
    <location>
        <begin position="1"/>
        <end position="49"/>
    </location>
</feature>
<evidence type="ECO:0000256" key="4">
    <source>
        <dbReference type="ARBA" id="ARBA00022801"/>
    </source>
</evidence>
<dbReference type="EMBL" id="JAEAOA010001522">
    <property type="protein sequence ID" value="KAK3583426.1"/>
    <property type="molecule type" value="Genomic_DNA"/>
</dbReference>
<evidence type="ECO:0000313" key="11">
    <source>
        <dbReference type="Proteomes" id="UP001195483"/>
    </source>
</evidence>
<dbReference type="GO" id="GO:0002151">
    <property type="term" value="F:G-quadruplex RNA binding"/>
    <property type="evidence" value="ECO:0007669"/>
    <property type="project" value="TreeGrafter"/>
</dbReference>
<dbReference type="InterPro" id="IPR011545">
    <property type="entry name" value="DEAD/DEAH_box_helicase_dom"/>
</dbReference>
<feature type="domain" description="Helicase C-terminal" evidence="9">
    <location>
        <begin position="526"/>
        <end position="713"/>
    </location>
</feature>
<evidence type="ECO:0000256" key="1">
    <source>
        <dbReference type="ARBA" id="ARBA00008792"/>
    </source>
</evidence>
<dbReference type="PROSITE" id="PS00690">
    <property type="entry name" value="DEAH_ATP_HELICASE"/>
    <property type="match status" value="1"/>
</dbReference>
<evidence type="ECO:0000256" key="7">
    <source>
        <dbReference type="SAM" id="MobiDB-lite"/>
    </source>
</evidence>
<keyword evidence="5" id="KW-0347">Helicase</keyword>
<dbReference type="PANTHER" id="PTHR18934">
    <property type="entry name" value="ATP-DEPENDENT RNA HELICASE"/>
    <property type="match status" value="1"/>
</dbReference>
<dbReference type="Pfam" id="PF00271">
    <property type="entry name" value="Helicase_C"/>
    <property type="match status" value="1"/>
</dbReference>
<dbReference type="GO" id="GO:0016787">
    <property type="term" value="F:hydrolase activity"/>
    <property type="evidence" value="ECO:0007669"/>
    <property type="project" value="UniProtKB-KW"/>
</dbReference>
<dbReference type="PROSITE" id="PS51192">
    <property type="entry name" value="HELICASE_ATP_BIND_1"/>
    <property type="match status" value="1"/>
</dbReference>
<dbReference type="SMART" id="SM00487">
    <property type="entry name" value="DEXDc"/>
    <property type="match status" value="1"/>
</dbReference>
<dbReference type="InterPro" id="IPR027417">
    <property type="entry name" value="P-loop_NTPase"/>
</dbReference>
<evidence type="ECO:0000256" key="5">
    <source>
        <dbReference type="ARBA" id="ARBA00022806"/>
    </source>
</evidence>
<name>A0AAE0VMT6_9BIVA</name>
<protein>
    <recommendedName>
        <fullName evidence="2">RNA helicase</fullName>
        <ecNumber evidence="2">3.6.4.13</ecNumber>
    </recommendedName>
</protein>
<evidence type="ECO:0000256" key="2">
    <source>
        <dbReference type="ARBA" id="ARBA00012552"/>
    </source>
</evidence>
<dbReference type="PROSITE" id="PS51194">
    <property type="entry name" value="HELICASE_CTER"/>
    <property type="match status" value="1"/>
</dbReference>
<dbReference type="GO" id="GO:0005524">
    <property type="term" value="F:ATP binding"/>
    <property type="evidence" value="ECO:0007669"/>
    <property type="project" value="UniProtKB-KW"/>
</dbReference>
<keyword evidence="4" id="KW-0378">Hydrolase</keyword>
<dbReference type="Pfam" id="PF00270">
    <property type="entry name" value="DEAD"/>
    <property type="match status" value="1"/>
</dbReference>
<evidence type="ECO:0000313" key="10">
    <source>
        <dbReference type="EMBL" id="KAK3583426.1"/>
    </source>
</evidence>
<evidence type="ECO:0000256" key="3">
    <source>
        <dbReference type="ARBA" id="ARBA00022741"/>
    </source>
</evidence>
<keyword evidence="6" id="KW-0067">ATP-binding</keyword>
<feature type="region of interest" description="Disordered" evidence="7">
    <location>
        <begin position="71"/>
        <end position="106"/>
    </location>
</feature>
<dbReference type="GO" id="GO:0051880">
    <property type="term" value="F:G-quadruplex DNA binding"/>
    <property type="evidence" value="ECO:0007669"/>
    <property type="project" value="TreeGrafter"/>
</dbReference>
<organism evidence="10 11">
    <name type="scientific">Potamilus streckersoni</name>
    <dbReference type="NCBI Taxonomy" id="2493646"/>
    <lineage>
        <taxon>Eukaryota</taxon>
        <taxon>Metazoa</taxon>
        <taxon>Spiralia</taxon>
        <taxon>Lophotrochozoa</taxon>
        <taxon>Mollusca</taxon>
        <taxon>Bivalvia</taxon>
        <taxon>Autobranchia</taxon>
        <taxon>Heteroconchia</taxon>
        <taxon>Palaeoheterodonta</taxon>
        <taxon>Unionida</taxon>
        <taxon>Unionoidea</taxon>
        <taxon>Unionidae</taxon>
        <taxon>Ambleminae</taxon>
        <taxon>Lampsilini</taxon>
        <taxon>Potamilus</taxon>
    </lineage>
</organism>
<dbReference type="GO" id="GO:0005737">
    <property type="term" value="C:cytoplasm"/>
    <property type="evidence" value="ECO:0007669"/>
    <property type="project" value="TreeGrafter"/>
</dbReference>
<feature type="domain" description="Helicase ATP-binding" evidence="8">
    <location>
        <begin position="241"/>
        <end position="409"/>
    </location>
</feature>
<dbReference type="GO" id="GO:0005634">
    <property type="term" value="C:nucleus"/>
    <property type="evidence" value="ECO:0007669"/>
    <property type="project" value="TreeGrafter"/>
</dbReference>
<dbReference type="PANTHER" id="PTHR18934:SF237">
    <property type="entry name" value="ATP-DEPENDENT DNA_RNA HELICASE DHX36"/>
    <property type="match status" value="1"/>
</dbReference>
<keyword evidence="3" id="KW-0547">Nucleotide-binding</keyword>
<dbReference type="AlphaFoldDB" id="A0AAE0VMT6"/>
<dbReference type="InterPro" id="IPR001650">
    <property type="entry name" value="Helicase_C-like"/>
</dbReference>
<reference evidence="10" key="1">
    <citation type="journal article" date="2021" name="Genome Biol. Evol.">
        <title>A High-Quality Reference Genome for a Parasitic Bivalve with Doubly Uniparental Inheritance (Bivalvia: Unionida).</title>
        <authorList>
            <person name="Smith C.H."/>
        </authorList>
    </citation>
    <scope>NUCLEOTIDE SEQUENCE</scope>
    <source>
        <strain evidence="10">CHS0354</strain>
    </source>
</reference>
<dbReference type="InterPro" id="IPR002464">
    <property type="entry name" value="DNA/RNA_helicase_DEAH_CS"/>
</dbReference>
<comment type="caution">
    <text evidence="10">The sequence shown here is derived from an EMBL/GenBank/DDBJ whole genome shotgun (WGS) entry which is preliminary data.</text>
</comment>
<proteinExistence type="inferred from homology"/>
<dbReference type="SMART" id="SM00490">
    <property type="entry name" value="HELICc"/>
    <property type="match status" value="1"/>
</dbReference>